<evidence type="ECO:0000313" key="1">
    <source>
        <dbReference type="EMBL" id="NMH94510.1"/>
    </source>
</evidence>
<name>A0A848DNV4_9PSEU</name>
<organism evidence="1 2">
    <name type="scientific">Pseudonocardia bannensis</name>
    <dbReference type="NCBI Taxonomy" id="630973"/>
    <lineage>
        <taxon>Bacteria</taxon>
        <taxon>Bacillati</taxon>
        <taxon>Actinomycetota</taxon>
        <taxon>Actinomycetes</taxon>
        <taxon>Pseudonocardiales</taxon>
        <taxon>Pseudonocardiaceae</taxon>
        <taxon>Pseudonocardia</taxon>
    </lineage>
</organism>
<proteinExistence type="predicted"/>
<comment type="caution">
    <text evidence="1">The sequence shown here is derived from an EMBL/GenBank/DDBJ whole genome shotgun (WGS) entry which is preliminary data.</text>
</comment>
<dbReference type="AlphaFoldDB" id="A0A848DNV4"/>
<dbReference type="EMBL" id="JAAXKZ010000115">
    <property type="protein sequence ID" value="NMH94510.1"/>
    <property type="molecule type" value="Genomic_DNA"/>
</dbReference>
<protein>
    <submittedName>
        <fullName evidence="1">Uncharacterized protein</fullName>
    </submittedName>
</protein>
<dbReference type="RefSeq" id="WP_169415194.1">
    <property type="nucleotide sequence ID" value="NZ_JAAXKZ010000115.1"/>
</dbReference>
<evidence type="ECO:0000313" key="2">
    <source>
        <dbReference type="Proteomes" id="UP000586918"/>
    </source>
</evidence>
<reference evidence="1 2" key="1">
    <citation type="submission" date="2020-04" db="EMBL/GenBank/DDBJ databases">
        <authorList>
            <person name="Klaysubun C."/>
            <person name="Duangmal K."/>
            <person name="Lipun K."/>
        </authorList>
    </citation>
    <scope>NUCLEOTIDE SEQUENCE [LARGE SCALE GENOMIC DNA]</scope>
    <source>
        <strain evidence="1 2">DSM 45300</strain>
    </source>
</reference>
<dbReference type="Proteomes" id="UP000586918">
    <property type="component" value="Unassembled WGS sequence"/>
</dbReference>
<sequence length="65" mass="6864">MAKELSFSELDEEQVELLPARTLVTALQLPGQAVGCAGDLNNDGVVDATGEACKEVPWWAPKPPG</sequence>
<accession>A0A848DNV4</accession>
<keyword evidence="2" id="KW-1185">Reference proteome</keyword>
<gene>
    <name evidence="1" type="ORF">HF519_23615</name>
</gene>